<dbReference type="FunFam" id="3.90.1150.10:FF:000007">
    <property type="entry name" value="Glycine dehydrogenase (decarboxylating), mitochondrial"/>
    <property type="match status" value="1"/>
</dbReference>
<dbReference type="Proteomes" id="UP000254575">
    <property type="component" value="Unassembled WGS sequence"/>
</dbReference>
<keyword evidence="13" id="KW-1185">Reference proteome</keyword>
<evidence type="ECO:0000259" key="10">
    <source>
        <dbReference type="Pfam" id="PF02347"/>
    </source>
</evidence>
<evidence type="ECO:0000256" key="2">
    <source>
        <dbReference type="ARBA" id="ARBA00003788"/>
    </source>
</evidence>
<protein>
    <recommendedName>
        <fullName evidence="8">Glycine dehydrogenase (decarboxylating)</fullName>
        <ecNumber evidence="8">1.4.4.2</ecNumber>
    </recommendedName>
    <alternativeName>
        <fullName evidence="8">Glycine cleavage system P-protein</fullName>
    </alternativeName>
    <alternativeName>
        <fullName evidence="8">Glycine decarboxylase</fullName>
    </alternativeName>
    <alternativeName>
        <fullName evidence="8">Glycine dehydrogenase (aminomethyl-transferring)</fullName>
    </alternativeName>
</protein>
<dbReference type="Gene3D" id="3.90.1150.10">
    <property type="entry name" value="Aspartate Aminotransferase, domain 1"/>
    <property type="match status" value="2"/>
</dbReference>
<dbReference type="NCBIfam" id="NF003346">
    <property type="entry name" value="PRK04366.1"/>
    <property type="match status" value="1"/>
</dbReference>
<dbReference type="RefSeq" id="WP_115218937.1">
    <property type="nucleotide sequence ID" value="NZ_UHIA01000004.1"/>
</dbReference>
<evidence type="ECO:0000259" key="11">
    <source>
        <dbReference type="Pfam" id="PF21478"/>
    </source>
</evidence>
<dbReference type="InterPro" id="IPR020581">
    <property type="entry name" value="GDC_P"/>
</dbReference>
<evidence type="ECO:0000313" key="13">
    <source>
        <dbReference type="Proteomes" id="UP000254575"/>
    </source>
</evidence>
<dbReference type="GO" id="GO:0030170">
    <property type="term" value="F:pyridoxal phosphate binding"/>
    <property type="evidence" value="ECO:0007669"/>
    <property type="project" value="TreeGrafter"/>
</dbReference>
<feature type="domain" description="Glycine cleavage system P-protein N-terminal" evidence="10">
    <location>
        <begin position="465"/>
        <end position="729"/>
    </location>
</feature>
<feature type="domain" description="Glycine cleavage system P-protein N-terminal" evidence="10">
    <location>
        <begin position="10"/>
        <end position="438"/>
    </location>
</feature>
<dbReference type="GO" id="GO:0005960">
    <property type="term" value="C:glycine cleavage complex"/>
    <property type="evidence" value="ECO:0007669"/>
    <property type="project" value="TreeGrafter"/>
</dbReference>
<dbReference type="NCBIfam" id="TIGR00461">
    <property type="entry name" value="gcvP"/>
    <property type="match status" value="1"/>
</dbReference>
<dbReference type="InterPro" id="IPR049316">
    <property type="entry name" value="GDC-P_C"/>
</dbReference>
<dbReference type="FunFam" id="3.40.640.10:FF:000007">
    <property type="entry name" value="glycine dehydrogenase (Decarboxylating), mitochondrial"/>
    <property type="match status" value="1"/>
</dbReference>
<evidence type="ECO:0000256" key="6">
    <source>
        <dbReference type="ARBA" id="ARBA00023002"/>
    </source>
</evidence>
<dbReference type="GO" id="GO:0016594">
    <property type="term" value="F:glycine binding"/>
    <property type="evidence" value="ECO:0007669"/>
    <property type="project" value="TreeGrafter"/>
</dbReference>
<keyword evidence="5 8" id="KW-0663">Pyridoxal phosphate</keyword>
<dbReference type="InterPro" id="IPR015421">
    <property type="entry name" value="PyrdxlP-dep_Trfase_major"/>
</dbReference>
<dbReference type="GO" id="GO:0005829">
    <property type="term" value="C:cytosol"/>
    <property type="evidence" value="ECO:0007669"/>
    <property type="project" value="TreeGrafter"/>
</dbReference>
<dbReference type="CDD" id="cd00613">
    <property type="entry name" value="GDC-P"/>
    <property type="match status" value="2"/>
</dbReference>
<dbReference type="HAMAP" id="MF_00711">
    <property type="entry name" value="GcvP"/>
    <property type="match status" value="1"/>
</dbReference>
<evidence type="ECO:0000256" key="7">
    <source>
        <dbReference type="ARBA" id="ARBA00049026"/>
    </source>
</evidence>
<dbReference type="GO" id="GO:0019464">
    <property type="term" value="P:glycine decarboxylation via glycine cleavage system"/>
    <property type="evidence" value="ECO:0007669"/>
    <property type="project" value="UniProtKB-UniRule"/>
</dbReference>
<dbReference type="AlphaFoldDB" id="A0A380N196"/>
<dbReference type="PANTHER" id="PTHR11773">
    <property type="entry name" value="GLYCINE DEHYDROGENASE, DECARBOXYLATING"/>
    <property type="match status" value="1"/>
</dbReference>
<dbReference type="OrthoDB" id="9801272at2"/>
<dbReference type="InterPro" id="IPR003437">
    <property type="entry name" value="GcvP"/>
</dbReference>
<comment type="cofactor">
    <cofactor evidence="1 8 9">
        <name>pyridoxal 5'-phosphate</name>
        <dbReference type="ChEBI" id="CHEBI:597326"/>
    </cofactor>
</comment>
<dbReference type="FunFam" id="3.40.640.10:FF:000005">
    <property type="entry name" value="Glycine dehydrogenase (decarboxylating), mitochondrial"/>
    <property type="match status" value="1"/>
</dbReference>
<dbReference type="InterPro" id="IPR015422">
    <property type="entry name" value="PyrdxlP-dep_Trfase_small"/>
</dbReference>
<evidence type="ECO:0000256" key="3">
    <source>
        <dbReference type="ARBA" id="ARBA00010756"/>
    </source>
</evidence>
<feature type="domain" description="Glycine dehydrogenase C-terminal" evidence="11">
    <location>
        <begin position="768"/>
        <end position="889"/>
    </location>
</feature>
<dbReference type="GO" id="GO:0004375">
    <property type="term" value="F:glycine dehydrogenase (decarboxylating) activity"/>
    <property type="evidence" value="ECO:0007669"/>
    <property type="project" value="UniProtKB-EC"/>
</dbReference>
<feature type="modified residue" description="N6-(pyridoxal phosphate)lysine" evidence="8 9">
    <location>
        <position position="698"/>
    </location>
</feature>
<gene>
    <name evidence="8 12" type="primary">gcvP</name>
    <name evidence="12" type="ORF">NCTC10717_01805</name>
</gene>
<dbReference type="EMBL" id="UHIA01000004">
    <property type="protein sequence ID" value="SUO98066.1"/>
    <property type="molecule type" value="Genomic_DNA"/>
</dbReference>
<sequence>MLQEDQFAPRHIGARHSEIKALLEYIGFKNVAQFTQSIVPPNIRRKGMNLPDALTESQALAEIRAIAQQNKPLRSLIGQGYYATRTPSVILRNVLENPTWYTAYTPYQPEISQGRLEAMLNFQTMICDLTAMDIANASLLDEATAAAEAMTLAKRHYKGTSKTFVIDHGVHPQTIDVLLTRARYQDIDIIVADCYELAKEIDDCFGVLLQYPCTQGRVATKEEISELADNLHSRGATLSVACDLLSLTLINPPGEMGADIVIGSAQQFGVPLGYGGPHAAFMAVRDVLKRQMPGRLVGVSVDSRGKAAYRLALQTREQHIRREKATSNICTAQALLAIMASSYAVYHGPQRLKQIAERVHKLTTQIAQALEQAGLKNRYRHYFRTLIYEFGSIEDAELVMQRGLTAGINFRRHSSTEVGFSLDECSSEMEVAVIIECFSNIELSTLPEASPSVLPRAFRRSSEYLNHPVFNCYHSETEMMRYLRRLADYDLALDRSMIPLGSCTMKLNAASEMMPITWREFSDIHPFAPKDQAAGYHQIFQELESWLAEITGYDAVSLQPNSGAQGEYAGLLAIREYHKSRGEERNICLIPASAHGTNPASAHLAGLDVVVVKCRDNGDVDIDDLRAKLDEHGSNTACIMITYPSTHGVFEAHIGDICELVHAVGAQVYLDGANFNAQVGLAAPGLYGADVSHLNLHKTFAIPHGGGGPGVGPVAVKAHLKPFLPSRSVIATGHGGLAVSAAPHGSALITLISWMYIRMMGSVELTAATASAMINANYIAKRLGEAYPVLYSDANGYVAHECILDMRGFKDSAGIQVDDIAKRLIDYGFHAPTMSFPVPGTLMIEPTESESKAELDRFCDAMLAIREEIRQIENGDLPQDDNPLKNAPHTLADLVDDWTHPYDRKTAVFPLPDMNPAKYFAPVNRIDNAHGDRQLFCSCPPWKDDDSSN</sequence>
<evidence type="ECO:0000256" key="5">
    <source>
        <dbReference type="ARBA" id="ARBA00022898"/>
    </source>
</evidence>
<evidence type="ECO:0000256" key="1">
    <source>
        <dbReference type="ARBA" id="ARBA00001933"/>
    </source>
</evidence>
<dbReference type="PANTHER" id="PTHR11773:SF13">
    <property type="entry name" value="GLYCINE DEHYDROGENASE (DECARBOXYLATING)"/>
    <property type="match status" value="1"/>
</dbReference>
<evidence type="ECO:0000256" key="8">
    <source>
        <dbReference type="HAMAP-Rule" id="MF_00711"/>
    </source>
</evidence>
<dbReference type="InterPro" id="IPR049315">
    <property type="entry name" value="GDC-P_N"/>
</dbReference>
<dbReference type="Pfam" id="PF21478">
    <property type="entry name" value="GcvP2_C"/>
    <property type="match status" value="1"/>
</dbReference>
<evidence type="ECO:0000313" key="12">
    <source>
        <dbReference type="EMBL" id="SUO98066.1"/>
    </source>
</evidence>
<comment type="similarity">
    <text evidence="3 8">Belongs to the GcvP family.</text>
</comment>
<dbReference type="Pfam" id="PF02347">
    <property type="entry name" value="GDC-P"/>
    <property type="match status" value="2"/>
</dbReference>
<comment type="function">
    <text evidence="2 8">The glycine cleavage system catalyzes the degradation of glycine. The P protein binds the alpha-amino group of glycine through its pyridoxal phosphate cofactor; CO(2) is released and the remaining methylamine moiety is then transferred to the lipoamide cofactor of the H protein.</text>
</comment>
<keyword evidence="6 8" id="KW-0560">Oxidoreductase</keyword>
<evidence type="ECO:0000256" key="9">
    <source>
        <dbReference type="PIRSR" id="PIRSR603437-50"/>
    </source>
</evidence>
<dbReference type="InterPro" id="IPR015424">
    <property type="entry name" value="PyrdxlP-dep_Trfase"/>
</dbReference>
<dbReference type="EC" id="1.4.4.2" evidence="8"/>
<dbReference type="Gene3D" id="3.40.640.10">
    <property type="entry name" value="Type I PLP-dependent aspartate aminotransferase-like (Major domain)"/>
    <property type="match status" value="2"/>
</dbReference>
<comment type="subunit">
    <text evidence="4 8">The glycine cleavage system is composed of four proteins: P, T, L and H.</text>
</comment>
<reference evidence="12 13" key="1">
    <citation type="submission" date="2018-06" db="EMBL/GenBank/DDBJ databases">
        <authorList>
            <consortium name="Pathogen Informatics"/>
            <person name="Doyle S."/>
        </authorList>
    </citation>
    <scope>NUCLEOTIDE SEQUENCE [LARGE SCALE GENOMIC DNA]</scope>
    <source>
        <strain evidence="12 13">NCTC10717</strain>
    </source>
</reference>
<proteinExistence type="inferred from homology"/>
<accession>A0A380N196</accession>
<dbReference type="SUPFAM" id="SSF53383">
    <property type="entry name" value="PLP-dependent transferases"/>
    <property type="match status" value="2"/>
</dbReference>
<name>A0A380N196_9GAMM</name>
<organism evidence="12 13">
    <name type="scientific">Suttonella indologenes</name>
    <dbReference type="NCBI Taxonomy" id="13276"/>
    <lineage>
        <taxon>Bacteria</taxon>
        <taxon>Pseudomonadati</taxon>
        <taxon>Pseudomonadota</taxon>
        <taxon>Gammaproteobacteria</taxon>
        <taxon>Cardiobacteriales</taxon>
        <taxon>Cardiobacteriaceae</taxon>
        <taxon>Suttonella</taxon>
    </lineage>
</organism>
<comment type="catalytic activity">
    <reaction evidence="7 8">
        <text>N(6)-[(R)-lipoyl]-L-lysyl-[glycine-cleavage complex H protein] + glycine + H(+) = N(6)-[(R)-S(8)-aminomethyldihydrolipoyl]-L-lysyl-[glycine-cleavage complex H protein] + CO2</text>
        <dbReference type="Rhea" id="RHEA:24304"/>
        <dbReference type="Rhea" id="RHEA-COMP:10494"/>
        <dbReference type="Rhea" id="RHEA-COMP:10495"/>
        <dbReference type="ChEBI" id="CHEBI:15378"/>
        <dbReference type="ChEBI" id="CHEBI:16526"/>
        <dbReference type="ChEBI" id="CHEBI:57305"/>
        <dbReference type="ChEBI" id="CHEBI:83099"/>
        <dbReference type="ChEBI" id="CHEBI:83143"/>
        <dbReference type="EC" id="1.4.4.2"/>
    </reaction>
</comment>
<evidence type="ECO:0000256" key="4">
    <source>
        <dbReference type="ARBA" id="ARBA00011690"/>
    </source>
</evidence>